<evidence type="ECO:0000313" key="2">
    <source>
        <dbReference type="Proteomes" id="UP000733379"/>
    </source>
</evidence>
<dbReference type="Proteomes" id="UP000733379">
    <property type="component" value="Unassembled WGS sequence"/>
</dbReference>
<organism evidence="1 2">
    <name type="scientific">Nocardia albiluteola</name>
    <dbReference type="NCBI Taxonomy" id="2842303"/>
    <lineage>
        <taxon>Bacteria</taxon>
        <taxon>Bacillati</taxon>
        <taxon>Actinomycetota</taxon>
        <taxon>Actinomycetes</taxon>
        <taxon>Mycobacteriales</taxon>
        <taxon>Nocardiaceae</taxon>
        <taxon>Nocardia</taxon>
    </lineage>
</organism>
<proteinExistence type="predicted"/>
<dbReference type="EMBL" id="JAHKNI010000007">
    <property type="protein sequence ID" value="MBU3064280.1"/>
    <property type="molecule type" value="Genomic_DNA"/>
</dbReference>
<reference evidence="1 2" key="1">
    <citation type="submission" date="2021-06" db="EMBL/GenBank/DDBJ databases">
        <title>Actinomycetes sequencing.</title>
        <authorList>
            <person name="Shan Q."/>
        </authorList>
    </citation>
    <scope>NUCLEOTIDE SEQUENCE [LARGE SCALE GENOMIC DNA]</scope>
    <source>
        <strain evidence="1 2">NEAU-G5</strain>
    </source>
</reference>
<dbReference type="RefSeq" id="WP_215919359.1">
    <property type="nucleotide sequence ID" value="NZ_JAHKNI010000007.1"/>
</dbReference>
<accession>A0ABS6B1U3</accession>
<comment type="caution">
    <text evidence="1">The sequence shown here is derived from an EMBL/GenBank/DDBJ whole genome shotgun (WGS) entry which is preliminary data.</text>
</comment>
<evidence type="ECO:0008006" key="3">
    <source>
        <dbReference type="Google" id="ProtNLM"/>
    </source>
</evidence>
<name>A0ABS6B1U3_9NOCA</name>
<protein>
    <recommendedName>
        <fullName evidence="3">MarR family transcriptional regulator</fullName>
    </recommendedName>
</protein>
<gene>
    <name evidence="1" type="ORF">KO481_22450</name>
</gene>
<keyword evidence="2" id="KW-1185">Reference proteome</keyword>
<evidence type="ECO:0000313" key="1">
    <source>
        <dbReference type="EMBL" id="MBU3064280.1"/>
    </source>
</evidence>
<sequence>MLTVAANARQLLREAVRQRHLERALTQWPEQDLETLATLLGRFLEDTSHTALVED</sequence>